<dbReference type="SUPFAM" id="SSF56784">
    <property type="entry name" value="HAD-like"/>
    <property type="match status" value="1"/>
</dbReference>
<dbReference type="InterPro" id="IPR036412">
    <property type="entry name" value="HAD-like_sf"/>
</dbReference>
<dbReference type="GO" id="GO:0000287">
    <property type="term" value="F:magnesium ion binding"/>
    <property type="evidence" value="ECO:0007669"/>
    <property type="project" value="TreeGrafter"/>
</dbReference>
<dbReference type="Pfam" id="PF08282">
    <property type="entry name" value="Hydrolase_3"/>
    <property type="match status" value="2"/>
</dbReference>
<organism evidence="1 2">
    <name type="scientific">Candidatus Fimiplasma intestinipullorum</name>
    <dbReference type="NCBI Taxonomy" id="2840825"/>
    <lineage>
        <taxon>Bacteria</taxon>
        <taxon>Bacillati</taxon>
        <taxon>Bacillota</taxon>
        <taxon>Clostridia</taxon>
        <taxon>Eubacteriales</taxon>
        <taxon>Candidatus Fimiplasma</taxon>
    </lineage>
</organism>
<protein>
    <submittedName>
        <fullName evidence="1">HAD family phosphatase</fullName>
    </submittedName>
</protein>
<comment type="caution">
    <text evidence="1">The sequence shown here is derived from an EMBL/GenBank/DDBJ whole genome shotgun (WGS) entry which is preliminary data.</text>
</comment>
<dbReference type="AlphaFoldDB" id="A0A9D1KZA4"/>
<dbReference type="PANTHER" id="PTHR10000">
    <property type="entry name" value="PHOSPHOSERINE PHOSPHATASE"/>
    <property type="match status" value="1"/>
</dbReference>
<accession>A0A9D1KZA4</accession>
<gene>
    <name evidence="1" type="ORF">IAD15_04690</name>
</gene>
<reference evidence="1" key="1">
    <citation type="submission" date="2020-10" db="EMBL/GenBank/DDBJ databases">
        <authorList>
            <person name="Gilroy R."/>
        </authorList>
    </citation>
    <scope>NUCLEOTIDE SEQUENCE</scope>
    <source>
        <strain evidence="1">CHK195-11698</strain>
    </source>
</reference>
<dbReference type="Proteomes" id="UP000824175">
    <property type="component" value="Unassembled WGS sequence"/>
</dbReference>
<proteinExistence type="predicted"/>
<evidence type="ECO:0000313" key="1">
    <source>
        <dbReference type="EMBL" id="HIU13348.1"/>
    </source>
</evidence>
<reference evidence="1" key="2">
    <citation type="journal article" date="2021" name="PeerJ">
        <title>Extensive microbial diversity within the chicken gut microbiome revealed by metagenomics and culture.</title>
        <authorList>
            <person name="Gilroy R."/>
            <person name="Ravi A."/>
            <person name="Getino M."/>
            <person name="Pursley I."/>
            <person name="Horton D.L."/>
            <person name="Alikhan N.F."/>
            <person name="Baker D."/>
            <person name="Gharbi K."/>
            <person name="Hall N."/>
            <person name="Watson M."/>
            <person name="Adriaenssens E.M."/>
            <person name="Foster-Nyarko E."/>
            <person name="Jarju S."/>
            <person name="Secka A."/>
            <person name="Antonio M."/>
            <person name="Oren A."/>
            <person name="Chaudhuri R.R."/>
            <person name="La Ragione R."/>
            <person name="Hildebrand F."/>
            <person name="Pallen M.J."/>
        </authorList>
    </citation>
    <scope>NUCLEOTIDE SEQUENCE</scope>
    <source>
        <strain evidence="1">CHK195-11698</strain>
    </source>
</reference>
<dbReference type="GO" id="GO:0005829">
    <property type="term" value="C:cytosol"/>
    <property type="evidence" value="ECO:0007669"/>
    <property type="project" value="TreeGrafter"/>
</dbReference>
<sequence length="246" mass="28420">MSNLFIFDIDNTLKPTFGAIPSSTLEALARLHDRGHLLALATGRGFQESQPVFSELPFDYLVCNGGLSVFDRQGRIYSRRADWIDETVLSYPCMVCCDEGTFGHDLPLSLKLVSHFYSFFPPMHSAHQFFKMIDRVLPMADLGDLEIKKLYLFTSKPPYPNLQDYHLFYFWENQDKAEGIRFLEQYDPRITYTVCFGDSHNDLKMFEYCDEGYCMRHSPDALKALANAIIDLKGGIYEICQSRKWI</sequence>
<name>A0A9D1KZA4_9FIRM</name>
<dbReference type="EMBL" id="DVMJ01000040">
    <property type="protein sequence ID" value="HIU13348.1"/>
    <property type="molecule type" value="Genomic_DNA"/>
</dbReference>
<dbReference type="Gene3D" id="3.40.50.1000">
    <property type="entry name" value="HAD superfamily/HAD-like"/>
    <property type="match status" value="2"/>
</dbReference>
<dbReference type="PANTHER" id="PTHR10000:SF8">
    <property type="entry name" value="HAD SUPERFAMILY HYDROLASE-LIKE, TYPE 3"/>
    <property type="match status" value="1"/>
</dbReference>
<dbReference type="GO" id="GO:0016791">
    <property type="term" value="F:phosphatase activity"/>
    <property type="evidence" value="ECO:0007669"/>
    <property type="project" value="TreeGrafter"/>
</dbReference>
<dbReference type="InterPro" id="IPR023214">
    <property type="entry name" value="HAD_sf"/>
</dbReference>
<evidence type="ECO:0000313" key="2">
    <source>
        <dbReference type="Proteomes" id="UP000824175"/>
    </source>
</evidence>